<dbReference type="InterPro" id="IPR040353">
    <property type="entry name" value="FLX/FLX-like"/>
</dbReference>
<dbReference type="Proteomes" id="UP000734854">
    <property type="component" value="Unassembled WGS sequence"/>
</dbReference>
<proteinExistence type="inferred from homology"/>
<comment type="caution">
    <text evidence="7">The sequence shown here is derived from an EMBL/GenBank/DDBJ whole genome shotgun (WGS) entry which is preliminary data.</text>
</comment>
<organism evidence="7 8">
    <name type="scientific">Zingiber officinale</name>
    <name type="common">Ginger</name>
    <name type="synonym">Amomum zingiber</name>
    <dbReference type="NCBI Taxonomy" id="94328"/>
    <lineage>
        <taxon>Eukaryota</taxon>
        <taxon>Viridiplantae</taxon>
        <taxon>Streptophyta</taxon>
        <taxon>Embryophyta</taxon>
        <taxon>Tracheophyta</taxon>
        <taxon>Spermatophyta</taxon>
        <taxon>Magnoliopsida</taxon>
        <taxon>Liliopsida</taxon>
        <taxon>Zingiberales</taxon>
        <taxon>Zingiberaceae</taxon>
        <taxon>Zingiber</taxon>
    </lineage>
</organism>
<evidence type="ECO:0000313" key="8">
    <source>
        <dbReference type="Proteomes" id="UP000734854"/>
    </source>
</evidence>
<comment type="similarity">
    <text evidence="1">Belongs to the FLX family.</text>
</comment>
<evidence type="ECO:0000256" key="1">
    <source>
        <dbReference type="ARBA" id="ARBA00005405"/>
    </source>
</evidence>
<keyword evidence="2" id="KW-0217">Developmental protein</keyword>
<keyword evidence="4 6" id="KW-0175">Coiled coil</keyword>
<keyword evidence="5" id="KW-0287">Flowering</keyword>
<protein>
    <submittedName>
        <fullName evidence="7">Uncharacterized protein</fullName>
    </submittedName>
</protein>
<gene>
    <name evidence="7" type="ORF">ZIOFF_059046</name>
</gene>
<keyword evidence="3" id="KW-0221">Differentiation</keyword>
<evidence type="ECO:0000256" key="2">
    <source>
        <dbReference type="ARBA" id="ARBA00022473"/>
    </source>
</evidence>
<dbReference type="AlphaFoldDB" id="A0A8J5KB34"/>
<evidence type="ECO:0000256" key="5">
    <source>
        <dbReference type="ARBA" id="ARBA00023089"/>
    </source>
</evidence>
<name>A0A8J5KB34_ZINOF</name>
<evidence type="ECO:0000256" key="6">
    <source>
        <dbReference type="SAM" id="Coils"/>
    </source>
</evidence>
<dbReference type="PANTHER" id="PTHR33405:SF20">
    <property type="entry name" value="PROTEIN FLX-LIKE 3"/>
    <property type="match status" value="1"/>
</dbReference>
<accession>A0A8J5KB34</accession>
<keyword evidence="8" id="KW-1185">Reference proteome</keyword>
<evidence type="ECO:0000256" key="4">
    <source>
        <dbReference type="ARBA" id="ARBA00023054"/>
    </source>
</evidence>
<reference evidence="7 8" key="1">
    <citation type="submission" date="2020-08" db="EMBL/GenBank/DDBJ databases">
        <title>Plant Genome Project.</title>
        <authorList>
            <person name="Zhang R.-G."/>
        </authorList>
    </citation>
    <scope>NUCLEOTIDE SEQUENCE [LARGE SCALE GENOMIC DNA]</scope>
    <source>
        <tissue evidence="7">Rhizome</tissue>
    </source>
</reference>
<feature type="coiled-coil region" evidence="6">
    <location>
        <begin position="38"/>
        <end position="72"/>
    </location>
</feature>
<dbReference type="EMBL" id="JACMSC010000016">
    <property type="protein sequence ID" value="KAG6482415.1"/>
    <property type="molecule type" value="Genomic_DNA"/>
</dbReference>
<evidence type="ECO:0000313" key="7">
    <source>
        <dbReference type="EMBL" id="KAG6482415.1"/>
    </source>
</evidence>
<dbReference type="GO" id="GO:0030154">
    <property type="term" value="P:cell differentiation"/>
    <property type="evidence" value="ECO:0007669"/>
    <property type="project" value="UniProtKB-KW"/>
</dbReference>
<evidence type="ECO:0000256" key="3">
    <source>
        <dbReference type="ARBA" id="ARBA00022782"/>
    </source>
</evidence>
<dbReference type="PANTHER" id="PTHR33405">
    <property type="entry name" value="PROTEIN FLX-LIKE 2"/>
    <property type="match status" value="1"/>
</dbReference>
<sequence>MVITNIHAEKETHARELIEKGLKLEADLRAAEPLREEVIHLRLQIKKLTSTKQELTNQVQSLTQELTRVRADNQQILTMKAEIDKLHQELMRVWTGIEYEKKGNYKLMEQKQSMEKKLISMTCEIEKSRADLATMDGRPWVVVPCALAFATPEQVRNCIVKLQQFIYWDVWMSVATDSEICSR</sequence>
<dbReference type="GO" id="GO:0009908">
    <property type="term" value="P:flower development"/>
    <property type="evidence" value="ECO:0007669"/>
    <property type="project" value="UniProtKB-KW"/>
</dbReference>